<reference evidence="1 2" key="1">
    <citation type="submission" date="2020-04" db="EMBL/GenBank/DDBJ databases">
        <title>Perkinsus olseni comparative genomics.</title>
        <authorList>
            <person name="Bogema D.R."/>
        </authorList>
    </citation>
    <scope>NUCLEOTIDE SEQUENCE [LARGE SCALE GENOMIC DNA]</scope>
    <source>
        <strain evidence="1">ATCC PRA-205</strain>
    </source>
</reference>
<organism evidence="1 2">
    <name type="scientific">Perkinsus olseni</name>
    <name type="common">Perkinsus atlanticus</name>
    <dbReference type="NCBI Taxonomy" id="32597"/>
    <lineage>
        <taxon>Eukaryota</taxon>
        <taxon>Sar</taxon>
        <taxon>Alveolata</taxon>
        <taxon>Perkinsozoa</taxon>
        <taxon>Perkinsea</taxon>
        <taxon>Perkinsida</taxon>
        <taxon>Perkinsidae</taxon>
        <taxon>Perkinsus</taxon>
    </lineage>
</organism>
<proteinExistence type="predicted"/>
<sequence length="220" mass="25301">LPKAIAEATTVDEVLDAWMLYRHRRFKQHHHFLKVLQRLVEVQGSNGHVNPSDWRLAFITKKLRGRMQQIMNTPRLARLYSRLGSDDGMWFMVEKCTPFLSREYMLARYKPYQLVWIADAWGTCRLRDTFLFGRLARYLGRVVPQLTSDQLITVMHAYGKCEITHTVLVGRILSEVLKRKLSVQQYAEIATALALLRVQDYTALEMAAHAAVNAINAGVG</sequence>
<dbReference type="EMBL" id="JABANM010012176">
    <property type="protein sequence ID" value="KAF4736455.1"/>
    <property type="molecule type" value="Genomic_DNA"/>
</dbReference>
<evidence type="ECO:0000313" key="2">
    <source>
        <dbReference type="Proteomes" id="UP000574390"/>
    </source>
</evidence>
<comment type="caution">
    <text evidence="1">The sequence shown here is derived from an EMBL/GenBank/DDBJ whole genome shotgun (WGS) entry which is preliminary data.</text>
</comment>
<protein>
    <submittedName>
        <fullName evidence="1">Uncharacterized protein</fullName>
    </submittedName>
</protein>
<accession>A0A7J6SUJ9</accession>
<feature type="non-terminal residue" evidence="1">
    <location>
        <position position="1"/>
    </location>
</feature>
<evidence type="ECO:0000313" key="1">
    <source>
        <dbReference type="EMBL" id="KAF4736455.1"/>
    </source>
</evidence>
<dbReference type="AlphaFoldDB" id="A0A7J6SUJ9"/>
<feature type="non-terminal residue" evidence="1">
    <location>
        <position position="220"/>
    </location>
</feature>
<dbReference type="Proteomes" id="UP000574390">
    <property type="component" value="Unassembled WGS sequence"/>
</dbReference>
<name>A0A7J6SUJ9_PEROL</name>
<gene>
    <name evidence="1" type="ORF">FOZ62_013460</name>
</gene>